<feature type="repeat" description="ANK" evidence="1">
    <location>
        <begin position="579"/>
        <end position="611"/>
    </location>
</feature>
<name>A0A1L7XUB1_9HELO</name>
<protein>
    <submittedName>
        <fullName evidence="4">Uncharacterized protein</fullName>
    </submittedName>
</protein>
<feature type="repeat" description="ANK" evidence="1">
    <location>
        <begin position="711"/>
        <end position="736"/>
    </location>
</feature>
<keyword evidence="5" id="KW-1185">Reference proteome</keyword>
<feature type="repeat" description="ANK" evidence="1">
    <location>
        <begin position="787"/>
        <end position="819"/>
    </location>
</feature>
<feature type="repeat" description="ANK" evidence="1">
    <location>
        <begin position="612"/>
        <end position="644"/>
    </location>
</feature>
<evidence type="ECO:0000313" key="5">
    <source>
        <dbReference type="Proteomes" id="UP000184330"/>
    </source>
</evidence>
<proteinExistence type="predicted"/>
<dbReference type="InterPro" id="IPR002110">
    <property type="entry name" value="Ankyrin_rpt"/>
</dbReference>
<evidence type="ECO:0000259" key="3">
    <source>
        <dbReference type="Pfam" id="PF26640"/>
    </source>
</evidence>
<gene>
    <name evidence="4" type="ORF">PAC_18504</name>
</gene>
<feature type="repeat" description="ANK" evidence="1">
    <location>
        <begin position="678"/>
        <end position="710"/>
    </location>
</feature>
<dbReference type="PROSITE" id="PS50088">
    <property type="entry name" value="ANK_REPEAT"/>
    <property type="match status" value="7"/>
</dbReference>
<dbReference type="AlphaFoldDB" id="A0A1L7XUB1"/>
<dbReference type="Proteomes" id="UP000184330">
    <property type="component" value="Unassembled WGS sequence"/>
</dbReference>
<dbReference type="OrthoDB" id="20872at2759"/>
<accession>A0A1L7XUB1</accession>
<dbReference type="Pfam" id="PF00023">
    <property type="entry name" value="Ank"/>
    <property type="match status" value="3"/>
</dbReference>
<dbReference type="PROSITE" id="PS50297">
    <property type="entry name" value="ANK_REP_REGION"/>
    <property type="match status" value="7"/>
</dbReference>
<dbReference type="InterPro" id="IPR058525">
    <property type="entry name" value="DUF8212"/>
</dbReference>
<dbReference type="EMBL" id="FJOG01000057">
    <property type="protein sequence ID" value="CZR68605.1"/>
    <property type="molecule type" value="Genomic_DNA"/>
</dbReference>
<dbReference type="Gene3D" id="1.25.40.20">
    <property type="entry name" value="Ankyrin repeat-containing domain"/>
    <property type="match status" value="3"/>
</dbReference>
<sequence>MRLVNTRELKLKSFSDYRVPAYAILSHTWEEEEVTLQDMETDRGTTLLGYQKVKNACSVALEGGYEYIWIDTCCINKTSSAELQEAINSMYRWYTEAQECYAYLADVPPGPDYREKFRKSRWFTRGWTLQELIAPSTVIFLNSEWKVINNKSSLHQLISEITGIPGGFLLGDDLLHASIAQKMSWASRRETSRVEDLAYCLMGLFDISMPMLYGEGRKSFIRLQEEIMKFSDDHSIFAWESKYFEDHGEILAKSPSEFANSGDVIKMDDSFAAARSPLTLSSRGIRLSIPIISTGSISQVGILSCTRLGKENMRLAIYLQDETLANEDFIRYKTFRLPLIALKKGSLTHYPLTDLYVKQWRSADPSNRGAAEKCAIKFEGQDVASRQIYIHPSWEIHDDGQIVSTTALPYVGTFGRLLVICKDGNSFQVLLRKSGGSLAADIDDKMNTAYSGRSYPKPVQHGQVVRKVNDEHRVRVAIKKRILIFGEARRLTGIMEISYSDPGMWLDRIAVLEGNIMEKSLLSFAVNQGHEAVVEMLLDTKKVHTDMMLLISAAKAGWEGVVKRLLDESVAGIDSKDEDGRTPLSRAAGNGERSIVKLLLYKGAQIEFKDNNGWTPLFWAARNGNEIIVELLLKKGAQVEAKDYDSWTPLFWAITNNHKRTVKLLLSYDAHIEATDKDGWTPLMWAVADQHEGIVELLLKHGAHVDVNGDSGRTLLLWAVTDGHGGIVRLLVEKGSAYVRAEDDDGWKLLLTAAVDAPRDIVQLLLLFAPMDKSETLMELLFEKGKPGWISLLSAAAKGHETVVQLFLEMGAELESKDHYGQTPLARAARNGHEGVVKMLLRAGANLESKDQSNSTPLMWASRNGYRGVVKQLLAAGIVDLDFKDNNGLTPLSWAARNRHYTVKLPPLGARGEELAQGPWEASTCSVWYFRGRRVAKEISDGSCKMFVRERNEETISERICLTLYDLPQAHLETDSMGKCDSSIGDYSNATDTRLSSGLNEIVLRDEAEGAYYAWEVIRSHNTKRAEETSTAPL</sequence>
<dbReference type="PANTHER" id="PTHR10622:SF10">
    <property type="entry name" value="HET DOMAIN-CONTAINING PROTEIN"/>
    <property type="match status" value="1"/>
</dbReference>
<keyword evidence="1" id="KW-0040">ANK repeat</keyword>
<feature type="domain" description="Heterokaryon incompatibility" evidence="2">
    <location>
        <begin position="22"/>
        <end position="105"/>
    </location>
</feature>
<feature type="domain" description="DUF8212" evidence="3">
    <location>
        <begin position="219"/>
        <end position="244"/>
    </location>
</feature>
<evidence type="ECO:0000256" key="1">
    <source>
        <dbReference type="PROSITE-ProRule" id="PRU00023"/>
    </source>
</evidence>
<dbReference type="Pfam" id="PF06985">
    <property type="entry name" value="HET"/>
    <property type="match status" value="1"/>
</dbReference>
<feature type="repeat" description="ANK" evidence="1">
    <location>
        <begin position="820"/>
        <end position="852"/>
    </location>
</feature>
<reference evidence="4 5" key="1">
    <citation type="submission" date="2016-03" db="EMBL/GenBank/DDBJ databases">
        <authorList>
            <person name="Ploux O."/>
        </authorList>
    </citation>
    <scope>NUCLEOTIDE SEQUENCE [LARGE SCALE GENOMIC DNA]</scope>
    <source>
        <strain evidence="4 5">UAMH 11012</strain>
    </source>
</reference>
<evidence type="ECO:0000259" key="2">
    <source>
        <dbReference type="Pfam" id="PF06985"/>
    </source>
</evidence>
<dbReference type="Pfam" id="PF26640">
    <property type="entry name" value="DUF8212"/>
    <property type="match status" value="1"/>
</dbReference>
<dbReference type="InterPro" id="IPR010730">
    <property type="entry name" value="HET"/>
</dbReference>
<dbReference type="SUPFAM" id="SSF48403">
    <property type="entry name" value="Ankyrin repeat"/>
    <property type="match status" value="2"/>
</dbReference>
<organism evidence="4 5">
    <name type="scientific">Phialocephala subalpina</name>
    <dbReference type="NCBI Taxonomy" id="576137"/>
    <lineage>
        <taxon>Eukaryota</taxon>
        <taxon>Fungi</taxon>
        <taxon>Dikarya</taxon>
        <taxon>Ascomycota</taxon>
        <taxon>Pezizomycotina</taxon>
        <taxon>Leotiomycetes</taxon>
        <taxon>Helotiales</taxon>
        <taxon>Mollisiaceae</taxon>
        <taxon>Phialocephala</taxon>
        <taxon>Phialocephala fortinii species complex</taxon>
    </lineage>
</organism>
<dbReference type="Pfam" id="PF12796">
    <property type="entry name" value="Ank_2"/>
    <property type="match status" value="2"/>
</dbReference>
<dbReference type="PANTHER" id="PTHR10622">
    <property type="entry name" value="HET DOMAIN-CONTAINING PROTEIN"/>
    <property type="match status" value="1"/>
</dbReference>
<feature type="repeat" description="ANK" evidence="1">
    <location>
        <begin position="645"/>
        <end position="677"/>
    </location>
</feature>
<dbReference type="PRINTS" id="PR01415">
    <property type="entry name" value="ANKYRIN"/>
</dbReference>
<dbReference type="STRING" id="576137.A0A1L7XUB1"/>
<dbReference type="InterPro" id="IPR036770">
    <property type="entry name" value="Ankyrin_rpt-contain_sf"/>
</dbReference>
<evidence type="ECO:0000313" key="4">
    <source>
        <dbReference type="EMBL" id="CZR68605.1"/>
    </source>
</evidence>
<dbReference type="SMART" id="SM00248">
    <property type="entry name" value="ANK"/>
    <property type="match status" value="10"/>
</dbReference>